<feature type="domain" description="Co-chaperone DjlA N-terminal" evidence="1">
    <location>
        <begin position="26"/>
        <end position="142"/>
    </location>
</feature>
<dbReference type="SUPFAM" id="SSF158682">
    <property type="entry name" value="TerB-like"/>
    <property type="match status" value="1"/>
</dbReference>
<name>A0A6S6T2R8_9GAMM</name>
<dbReference type="InterPro" id="IPR007791">
    <property type="entry name" value="DjlA_N"/>
</dbReference>
<dbReference type="CDD" id="cd07313">
    <property type="entry name" value="terB_like_2"/>
    <property type="match status" value="1"/>
</dbReference>
<gene>
    <name evidence="2" type="ORF">HELGO_WM4401</name>
</gene>
<dbReference type="AlphaFoldDB" id="A0A6S6T2R8"/>
<dbReference type="EMBL" id="CACVAY010000071">
    <property type="protein sequence ID" value="CAA6815081.1"/>
    <property type="molecule type" value="Genomic_DNA"/>
</dbReference>
<proteinExistence type="predicted"/>
<reference evidence="2" key="1">
    <citation type="submission" date="2020-01" db="EMBL/GenBank/DDBJ databases">
        <authorList>
            <person name="Meier V. D."/>
            <person name="Meier V D."/>
        </authorList>
    </citation>
    <scope>NUCLEOTIDE SEQUENCE</scope>
    <source>
        <strain evidence="2">HLG_WM_MAG_07</strain>
    </source>
</reference>
<organism evidence="2">
    <name type="scientific">uncultured Thiotrichaceae bacterium</name>
    <dbReference type="NCBI Taxonomy" id="298394"/>
    <lineage>
        <taxon>Bacteria</taxon>
        <taxon>Pseudomonadati</taxon>
        <taxon>Pseudomonadota</taxon>
        <taxon>Gammaproteobacteria</taxon>
        <taxon>Thiotrichales</taxon>
        <taxon>Thiotrichaceae</taxon>
        <taxon>environmental samples</taxon>
    </lineage>
</organism>
<evidence type="ECO:0000313" key="2">
    <source>
        <dbReference type="EMBL" id="CAA6815081.1"/>
    </source>
</evidence>
<dbReference type="Pfam" id="PF05099">
    <property type="entry name" value="TerB"/>
    <property type="match status" value="1"/>
</dbReference>
<protein>
    <recommendedName>
        <fullName evidence="1">Co-chaperone DjlA N-terminal domain-containing protein</fullName>
    </recommendedName>
</protein>
<dbReference type="InterPro" id="IPR029024">
    <property type="entry name" value="TerB-like"/>
</dbReference>
<sequence>MRKFILDLVNSFNTNDSDHDSVNIDQATAVLLVEVMAADHEWDDIESNAIKDILITQFSLNSEEAEALLSDSTQSQQKANDLYQFTKVITENFSHDQRYEMLVNLWKVAFADGQVDRYEEHMIRKITDLLHMPHTQYIRAKHQADPTS</sequence>
<evidence type="ECO:0000259" key="1">
    <source>
        <dbReference type="Pfam" id="PF05099"/>
    </source>
</evidence>
<dbReference type="Gene3D" id="1.10.3680.10">
    <property type="entry name" value="TerB-like"/>
    <property type="match status" value="1"/>
</dbReference>
<accession>A0A6S6T2R8</accession>